<evidence type="ECO:0000313" key="3">
    <source>
        <dbReference type="Proteomes" id="UP000708208"/>
    </source>
</evidence>
<feature type="non-terminal residue" evidence="2">
    <location>
        <position position="284"/>
    </location>
</feature>
<proteinExistence type="predicted"/>
<sequence length="284" mass="33055">MFQWEDLQNYTDPDTRIPGTKSEKTGRIRRDHYDIDYWKYQYYLCQWGIELYEEAGNQTKVDELIRTKIRLNLYFLKQNYPDIDQWVLQEIRKRQPPPTAKVLSATAAAAATVPASETPKATRKYNYLAERLQAAKEGGTGSPKVLAFPVEETLRRRQNFKFHIVSPTNFTVELPRHFNAGNLPTDDDFVVIFRKFQKAVAKKLAVELNEEFYQEFVDILKLYIVDQIDDPSISFTEFHSILPEEPPSPEAKAEEVASQQQAKEEARFRRSEVQLQQEILDSGL</sequence>
<gene>
    <name evidence="2" type="ORF">AFUS01_LOCUS294</name>
</gene>
<feature type="region of interest" description="Disordered" evidence="1">
    <location>
        <begin position="244"/>
        <end position="269"/>
    </location>
</feature>
<name>A0A8J2NID4_9HEXA</name>
<feature type="non-terminal residue" evidence="2">
    <location>
        <position position="1"/>
    </location>
</feature>
<accession>A0A8J2NID4</accession>
<dbReference type="EMBL" id="CAJVCH010001179">
    <property type="protein sequence ID" value="CAG7637225.1"/>
    <property type="molecule type" value="Genomic_DNA"/>
</dbReference>
<keyword evidence="3" id="KW-1185">Reference proteome</keyword>
<protein>
    <submittedName>
        <fullName evidence="2">Uncharacterized protein</fullName>
    </submittedName>
</protein>
<reference evidence="2" key="1">
    <citation type="submission" date="2021-06" db="EMBL/GenBank/DDBJ databases">
        <authorList>
            <person name="Hodson N. C."/>
            <person name="Mongue J. A."/>
            <person name="Jaron S. K."/>
        </authorList>
    </citation>
    <scope>NUCLEOTIDE SEQUENCE</scope>
</reference>
<dbReference type="AlphaFoldDB" id="A0A8J2NID4"/>
<evidence type="ECO:0000256" key="1">
    <source>
        <dbReference type="SAM" id="MobiDB-lite"/>
    </source>
</evidence>
<organism evidence="2 3">
    <name type="scientific">Allacma fusca</name>
    <dbReference type="NCBI Taxonomy" id="39272"/>
    <lineage>
        <taxon>Eukaryota</taxon>
        <taxon>Metazoa</taxon>
        <taxon>Ecdysozoa</taxon>
        <taxon>Arthropoda</taxon>
        <taxon>Hexapoda</taxon>
        <taxon>Collembola</taxon>
        <taxon>Symphypleona</taxon>
        <taxon>Sminthuridae</taxon>
        <taxon>Allacma</taxon>
    </lineage>
</organism>
<dbReference type="Proteomes" id="UP000708208">
    <property type="component" value="Unassembled WGS sequence"/>
</dbReference>
<evidence type="ECO:0000313" key="2">
    <source>
        <dbReference type="EMBL" id="CAG7637225.1"/>
    </source>
</evidence>
<comment type="caution">
    <text evidence="2">The sequence shown here is derived from an EMBL/GenBank/DDBJ whole genome shotgun (WGS) entry which is preliminary data.</text>
</comment>